<dbReference type="RefSeq" id="WP_106350660.1">
    <property type="nucleotide sequence ID" value="NZ_PVUE01000021.1"/>
</dbReference>
<feature type="domain" description="AMP-dependent synthetase/ligase" evidence="1">
    <location>
        <begin position="5"/>
        <end position="360"/>
    </location>
</feature>
<comment type="caution">
    <text evidence="3">The sequence shown here is derived from an EMBL/GenBank/DDBJ whole genome shotgun (WGS) entry which is preliminary data.</text>
</comment>
<dbReference type="Proteomes" id="UP000237752">
    <property type="component" value="Unassembled WGS sequence"/>
</dbReference>
<dbReference type="OrthoDB" id="9803968at2"/>
<dbReference type="InterPro" id="IPR000873">
    <property type="entry name" value="AMP-dep_synth/lig_dom"/>
</dbReference>
<evidence type="ECO:0000259" key="2">
    <source>
        <dbReference type="Pfam" id="PF13193"/>
    </source>
</evidence>
<organism evidence="3 4">
    <name type="scientific">Antricoccus suffuscus</name>
    <dbReference type="NCBI Taxonomy" id="1629062"/>
    <lineage>
        <taxon>Bacteria</taxon>
        <taxon>Bacillati</taxon>
        <taxon>Actinomycetota</taxon>
        <taxon>Actinomycetes</taxon>
        <taxon>Geodermatophilales</taxon>
        <taxon>Antricoccaceae</taxon>
        <taxon>Antricoccus</taxon>
    </lineage>
</organism>
<dbReference type="GO" id="GO:0016405">
    <property type="term" value="F:CoA-ligase activity"/>
    <property type="evidence" value="ECO:0007669"/>
    <property type="project" value="TreeGrafter"/>
</dbReference>
<reference evidence="3 4" key="1">
    <citation type="submission" date="2018-03" db="EMBL/GenBank/DDBJ databases">
        <title>Genomic Encyclopedia of Archaeal and Bacterial Type Strains, Phase II (KMG-II): from individual species to whole genera.</title>
        <authorList>
            <person name="Goeker M."/>
        </authorList>
    </citation>
    <scope>NUCLEOTIDE SEQUENCE [LARGE SCALE GENOMIC DNA]</scope>
    <source>
        <strain evidence="3 4">DSM 100065</strain>
    </source>
</reference>
<keyword evidence="4" id="KW-1185">Reference proteome</keyword>
<dbReference type="InterPro" id="IPR025110">
    <property type="entry name" value="AMP-bd_C"/>
</dbReference>
<dbReference type="Gene3D" id="3.30.300.30">
    <property type="match status" value="1"/>
</dbReference>
<evidence type="ECO:0000313" key="4">
    <source>
        <dbReference type="Proteomes" id="UP000237752"/>
    </source>
</evidence>
<dbReference type="PANTHER" id="PTHR24096:SF323">
    <property type="entry name" value="BLR3536 PROTEIN"/>
    <property type="match status" value="1"/>
</dbReference>
<evidence type="ECO:0000313" key="3">
    <source>
        <dbReference type="EMBL" id="PRZ36600.1"/>
    </source>
</evidence>
<dbReference type="InterPro" id="IPR045851">
    <property type="entry name" value="AMP-bd_C_sf"/>
</dbReference>
<dbReference type="SUPFAM" id="SSF56801">
    <property type="entry name" value="Acetyl-CoA synthetase-like"/>
    <property type="match status" value="1"/>
</dbReference>
<protein>
    <submittedName>
        <fullName evidence="3">Fatty-acyl-CoA synthase</fullName>
    </submittedName>
</protein>
<feature type="domain" description="AMP-binding enzyme C-terminal" evidence="2">
    <location>
        <begin position="420"/>
        <end position="498"/>
    </location>
</feature>
<dbReference type="Pfam" id="PF00501">
    <property type="entry name" value="AMP-binding"/>
    <property type="match status" value="1"/>
</dbReference>
<proteinExistence type="predicted"/>
<accession>A0A2T0ZJS4</accession>
<dbReference type="AlphaFoldDB" id="A0A2T0ZJS4"/>
<evidence type="ECO:0000259" key="1">
    <source>
        <dbReference type="Pfam" id="PF00501"/>
    </source>
</evidence>
<dbReference type="PANTHER" id="PTHR24096">
    <property type="entry name" value="LONG-CHAIN-FATTY-ACID--COA LIGASE"/>
    <property type="match status" value="1"/>
</dbReference>
<dbReference type="EMBL" id="PVUE01000021">
    <property type="protein sequence ID" value="PRZ36600.1"/>
    <property type="molecule type" value="Genomic_DNA"/>
</dbReference>
<name>A0A2T0ZJS4_9ACTN</name>
<dbReference type="InterPro" id="IPR042099">
    <property type="entry name" value="ANL_N_sf"/>
</dbReference>
<dbReference type="Gene3D" id="3.40.50.12780">
    <property type="entry name" value="N-terminal domain of ligase-like"/>
    <property type="match status" value="1"/>
</dbReference>
<sequence>MYPGKWAKTQPDHPAVIMSDTGQTLTFRELNERSIRLSHWFHEQGLRHGDVVALLSTNSVEYFEVYWAAVRSGLYLTAINFHLLPGEVGYILNDCQATALVASADLAELATSALAQAPTVCAKLAYKGSIEGFEDYEQTLQAQPTEELAEHRSGRTMLYSSGTTGRPKGVRLAFSGLNVEDDTDGGLAVMAEIFGFDTDTRYLSPAPLYHAAPLRYSARIQAYGGTVISMPKFDAEEALRLIEKYKITHSQWVPTMFVRMLKLPEEVRAKYDVSSLKIAIHAAAPCPRDVKAAMIDWWGPVLWEYYAGSESNGSTLINSEQWLQKPGSVGKAAAGELHVCDQDGNELPTGEVGKVYFEQEVVEFEYFNDPEKTAASRHPAHDNWSAIGDLGYVDEDGFLFLAERQSFVIISGGVNIYPQEIEDALVLHPSVYDAAIIGVPNPDFGEEVKAVIQLEAGVPPTDETREALMEHLRAHVASFKLPRSIDFIDDLPRTPTGKLRKHEIRKSFV</sequence>
<gene>
    <name evidence="3" type="ORF">CLV47_12136</name>
</gene>
<dbReference type="InterPro" id="IPR020845">
    <property type="entry name" value="AMP-binding_CS"/>
</dbReference>
<dbReference type="PROSITE" id="PS00455">
    <property type="entry name" value="AMP_BINDING"/>
    <property type="match status" value="1"/>
</dbReference>
<dbReference type="Pfam" id="PF13193">
    <property type="entry name" value="AMP-binding_C"/>
    <property type="match status" value="1"/>
</dbReference>